<feature type="transmembrane region" description="Helical" evidence="17">
    <location>
        <begin position="197"/>
        <end position="216"/>
    </location>
</feature>
<gene>
    <name evidence="18" type="ORF">HU830_00600</name>
</gene>
<dbReference type="RefSeq" id="WP_176941880.1">
    <property type="nucleotide sequence ID" value="NZ_JABZEC010000001.1"/>
</dbReference>
<feature type="transmembrane region" description="Helical" evidence="17">
    <location>
        <begin position="322"/>
        <end position="347"/>
    </location>
</feature>
<dbReference type="GO" id="GO:0032153">
    <property type="term" value="C:cell division site"/>
    <property type="evidence" value="ECO:0007669"/>
    <property type="project" value="TreeGrafter"/>
</dbReference>
<dbReference type="GO" id="GO:0009252">
    <property type="term" value="P:peptidoglycan biosynthetic process"/>
    <property type="evidence" value="ECO:0007669"/>
    <property type="project" value="UniProtKB-KW"/>
</dbReference>
<dbReference type="InterPro" id="IPR001182">
    <property type="entry name" value="FtsW/RodA"/>
</dbReference>
<comment type="function">
    <text evidence="16">Peptidoglycan polymerase that is essential for cell division.</text>
</comment>
<keyword evidence="2" id="KW-0328">Glycosyltransferase</keyword>
<feature type="transmembrane region" description="Helical" evidence="17">
    <location>
        <begin position="78"/>
        <end position="97"/>
    </location>
</feature>
<evidence type="ECO:0000256" key="9">
    <source>
        <dbReference type="ARBA" id="ARBA00032370"/>
    </source>
</evidence>
<comment type="caution">
    <text evidence="18">The sequence shown here is derived from an EMBL/GenBank/DDBJ whole genome shotgun (WGS) entry which is preliminary data.</text>
</comment>
<dbReference type="GO" id="GO:0005886">
    <property type="term" value="C:plasma membrane"/>
    <property type="evidence" value="ECO:0007669"/>
    <property type="project" value="TreeGrafter"/>
</dbReference>
<evidence type="ECO:0000256" key="15">
    <source>
        <dbReference type="ARBA" id="ARBA00049902"/>
    </source>
</evidence>
<evidence type="ECO:0000256" key="1">
    <source>
        <dbReference type="ARBA" id="ARBA00004141"/>
    </source>
</evidence>
<dbReference type="AlphaFoldDB" id="A0A850QYC1"/>
<accession>A0A850QYC1</accession>
<feature type="transmembrane region" description="Helical" evidence="17">
    <location>
        <begin position="50"/>
        <end position="66"/>
    </location>
</feature>
<dbReference type="GO" id="GO:0008360">
    <property type="term" value="P:regulation of cell shape"/>
    <property type="evidence" value="ECO:0007669"/>
    <property type="project" value="UniProtKB-KW"/>
</dbReference>
<evidence type="ECO:0000256" key="16">
    <source>
        <dbReference type="ARBA" id="ARBA00049966"/>
    </source>
</evidence>
<keyword evidence="5" id="KW-0133">Cell shape</keyword>
<dbReference type="Proteomes" id="UP000563523">
    <property type="component" value="Unassembled WGS sequence"/>
</dbReference>
<evidence type="ECO:0000256" key="6">
    <source>
        <dbReference type="ARBA" id="ARBA00022984"/>
    </source>
</evidence>
<feature type="transmembrane region" description="Helical" evidence="17">
    <location>
        <begin position="359"/>
        <end position="380"/>
    </location>
</feature>
<comment type="catalytic activity">
    <reaction evidence="15">
        <text>[GlcNAc-(1-&gt;4)-Mur2Ac(oyl-L-Ala-gamma-D-Glu-L-Lys-D-Ala-D-Ala)](n)-di-trans,octa-cis-undecaprenyl diphosphate + beta-D-GlcNAc-(1-&gt;4)-Mur2Ac(oyl-L-Ala-gamma-D-Glu-L-Lys-D-Ala-D-Ala)-di-trans,octa-cis-undecaprenyl diphosphate = [GlcNAc-(1-&gt;4)-Mur2Ac(oyl-L-Ala-gamma-D-Glu-L-Lys-D-Ala-D-Ala)](n+1)-di-trans,octa-cis-undecaprenyl diphosphate + di-trans,octa-cis-undecaprenyl diphosphate + H(+)</text>
        <dbReference type="Rhea" id="RHEA:23708"/>
        <dbReference type="Rhea" id="RHEA-COMP:9602"/>
        <dbReference type="Rhea" id="RHEA-COMP:9603"/>
        <dbReference type="ChEBI" id="CHEBI:15378"/>
        <dbReference type="ChEBI" id="CHEBI:58405"/>
        <dbReference type="ChEBI" id="CHEBI:60033"/>
        <dbReference type="ChEBI" id="CHEBI:78435"/>
        <dbReference type="EC" id="2.4.99.28"/>
    </reaction>
</comment>
<evidence type="ECO:0000256" key="2">
    <source>
        <dbReference type="ARBA" id="ARBA00022676"/>
    </source>
</evidence>
<evidence type="ECO:0000256" key="5">
    <source>
        <dbReference type="ARBA" id="ARBA00022960"/>
    </source>
</evidence>
<feature type="transmembrane region" description="Helical" evidence="17">
    <location>
        <begin position="284"/>
        <end position="310"/>
    </location>
</feature>
<dbReference type="InterPro" id="IPR018365">
    <property type="entry name" value="Cell_cycle_FtsW-rel_CS"/>
</dbReference>
<dbReference type="EMBL" id="JABZEC010000001">
    <property type="protein sequence ID" value="NVY95709.1"/>
    <property type="molecule type" value="Genomic_DNA"/>
</dbReference>
<dbReference type="Pfam" id="PF01098">
    <property type="entry name" value="FTSW_RODA_SPOVE"/>
    <property type="match status" value="1"/>
</dbReference>
<evidence type="ECO:0000313" key="19">
    <source>
        <dbReference type="Proteomes" id="UP000563523"/>
    </source>
</evidence>
<reference evidence="18 19" key="1">
    <citation type="submission" date="2020-06" db="EMBL/GenBank/DDBJ databases">
        <authorList>
            <person name="Kang J."/>
        </authorList>
    </citation>
    <scope>NUCLEOTIDE SEQUENCE [LARGE SCALE GENOMIC DNA]</scope>
    <source>
        <strain evidence="18 19">DCY120</strain>
    </source>
</reference>
<evidence type="ECO:0000256" key="17">
    <source>
        <dbReference type="SAM" id="Phobius"/>
    </source>
</evidence>
<dbReference type="GO" id="GO:0051301">
    <property type="term" value="P:cell division"/>
    <property type="evidence" value="ECO:0007669"/>
    <property type="project" value="InterPro"/>
</dbReference>
<evidence type="ECO:0000256" key="12">
    <source>
        <dbReference type="ARBA" id="ARBA00041185"/>
    </source>
</evidence>
<evidence type="ECO:0000256" key="8">
    <source>
        <dbReference type="ARBA" id="ARBA00023136"/>
    </source>
</evidence>
<keyword evidence="3" id="KW-0808">Transferase</keyword>
<organism evidence="18 19">
    <name type="scientific">Bombilactobacillus apium</name>
    <dbReference type="NCBI Taxonomy" id="2675299"/>
    <lineage>
        <taxon>Bacteria</taxon>
        <taxon>Bacillati</taxon>
        <taxon>Bacillota</taxon>
        <taxon>Bacilli</taxon>
        <taxon>Lactobacillales</taxon>
        <taxon>Lactobacillaceae</taxon>
        <taxon>Bombilactobacillus</taxon>
    </lineage>
</organism>
<evidence type="ECO:0000256" key="4">
    <source>
        <dbReference type="ARBA" id="ARBA00022692"/>
    </source>
</evidence>
<sequence length="392" mass="43307">MKTKLKHLDYWLLVPFLLLVATGIVMVYSASSNVAVTQGLNNLVYLRRQVLFVLCGLILGGLAYLLKLDKLKSTKLIAGLLLLVVLLLLFLLVRRHFDPSSEINGASSWIKIGPINMQPLELAKLILILYLAKIYSQRWFNFSQQGLRKFWHELWPPIIVAILIIFLTALQPDLGGAAILATVLVLMSFASGIDLKYVIVIGISLIALFTSVYFYFQKESLTLGHSSYQLRRLMAFYHPFELEKSGGSQLVNSYYAINNGGLWGRGLGNSIQKLGYLPEPHTDFILAIIAEELGVIGVIIILTALFFLIARIVYLGVLAPTVYLSLLSYGIAGVIFIQSFFNIGGMLGILPITGVTLPFISYGGSSIIILSICMGIMLNVSINLRQSGKETT</sequence>
<feature type="transmembrane region" description="Helical" evidence="17">
    <location>
        <begin position="174"/>
        <end position="190"/>
    </location>
</feature>
<evidence type="ECO:0000256" key="10">
    <source>
        <dbReference type="ARBA" id="ARBA00033270"/>
    </source>
</evidence>
<evidence type="ECO:0000256" key="3">
    <source>
        <dbReference type="ARBA" id="ARBA00022679"/>
    </source>
</evidence>
<keyword evidence="7 17" id="KW-1133">Transmembrane helix</keyword>
<dbReference type="PROSITE" id="PS00428">
    <property type="entry name" value="FTSW_RODA_SPOVE"/>
    <property type="match status" value="1"/>
</dbReference>
<keyword evidence="6" id="KW-0573">Peptidoglycan synthesis</keyword>
<dbReference type="GO" id="GO:0015648">
    <property type="term" value="F:lipid-linked peptidoglycan transporter activity"/>
    <property type="evidence" value="ECO:0007669"/>
    <property type="project" value="TreeGrafter"/>
</dbReference>
<evidence type="ECO:0000256" key="14">
    <source>
        <dbReference type="ARBA" id="ARBA00044770"/>
    </source>
</evidence>
<evidence type="ECO:0000256" key="7">
    <source>
        <dbReference type="ARBA" id="ARBA00022989"/>
    </source>
</evidence>
<dbReference type="PANTHER" id="PTHR30474:SF2">
    <property type="entry name" value="PEPTIDOGLYCAN GLYCOSYLTRANSFERASE FTSW-RELATED"/>
    <property type="match status" value="1"/>
</dbReference>
<comment type="similarity">
    <text evidence="11">Belongs to the SEDS family. FtsW subfamily.</text>
</comment>
<feature type="transmembrane region" description="Helical" evidence="17">
    <location>
        <begin position="150"/>
        <end position="168"/>
    </location>
</feature>
<dbReference type="PANTHER" id="PTHR30474">
    <property type="entry name" value="CELL CYCLE PROTEIN"/>
    <property type="match status" value="1"/>
</dbReference>
<name>A0A850QYC1_9LACO</name>
<evidence type="ECO:0000256" key="13">
    <source>
        <dbReference type="ARBA" id="ARBA00041418"/>
    </source>
</evidence>
<keyword evidence="19" id="KW-1185">Reference proteome</keyword>
<evidence type="ECO:0000313" key="18">
    <source>
        <dbReference type="EMBL" id="NVY95709.1"/>
    </source>
</evidence>
<keyword evidence="4 17" id="KW-0812">Transmembrane</keyword>
<protein>
    <recommendedName>
        <fullName evidence="12">Probable peptidoglycan glycosyltransferase FtsW</fullName>
        <ecNumber evidence="14">2.4.99.28</ecNumber>
    </recommendedName>
    <alternativeName>
        <fullName evidence="13">Cell division protein FtsW</fullName>
    </alternativeName>
    <alternativeName>
        <fullName evidence="10">Cell wall polymerase</fullName>
    </alternativeName>
    <alternativeName>
        <fullName evidence="9">Peptidoglycan polymerase</fullName>
    </alternativeName>
</protein>
<proteinExistence type="inferred from homology"/>
<dbReference type="GO" id="GO:0008955">
    <property type="term" value="F:peptidoglycan glycosyltransferase activity"/>
    <property type="evidence" value="ECO:0007669"/>
    <property type="project" value="UniProtKB-EC"/>
</dbReference>
<comment type="subcellular location">
    <subcellularLocation>
        <location evidence="1">Membrane</location>
        <topology evidence="1">Multi-pass membrane protein</topology>
    </subcellularLocation>
</comment>
<keyword evidence="8 17" id="KW-0472">Membrane</keyword>
<dbReference type="EC" id="2.4.99.28" evidence="14"/>
<feature type="transmembrane region" description="Helical" evidence="17">
    <location>
        <begin position="12"/>
        <end position="30"/>
    </location>
</feature>
<evidence type="ECO:0000256" key="11">
    <source>
        <dbReference type="ARBA" id="ARBA00038053"/>
    </source>
</evidence>